<evidence type="ECO:0000313" key="2">
    <source>
        <dbReference type="Proteomes" id="UP001431429"/>
    </source>
</evidence>
<accession>A0ABT0V0G9</accession>
<evidence type="ECO:0000313" key="1">
    <source>
        <dbReference type="EMBL" id="MCM2394332.1"/>
    </source>
</evidence>
<proteinExistence type="predicted"/>
<keyword evidence="2" id="KW-1185">Reference proteome</keyword>
<gene>
    <name evidence="1" type="ORF">NBG84_39735</name>
</gene>
<sequence>MRRLDNGRPLRTAMKASGMTIPDLAAKTAEVDPAREGLSTSYVGFIAGAGKTSREECSDRAAQLIAAALDKEVSDLFESVVYVLSESTSARRSKTEETQKSAALPEFLMTQKELAKYLRKSNSWIDKQIQEAKLRGEDWPGLIYVGESRRFDPVQVLAG</sequence>
<name>A0ABT0V0G9_9ACTN</name>
<dbReference type="Proteomes" id="UP001431429">
    <property type="component" value="Unassembled WGS sequence"/>
</dbReference>
<reference evidence="1" key="1">
    <citation type="submission" date="2022-06" db="EMBL/GenBank/DDBJ databases">
        <title>Genome public.</title>
        <authorList>
            <person name="Sun Q."/>
        </authorList>
    </citation>
    <scope>NUCLEOTIDE SEQUENCE</scope>
    <source>
        <strain evidence="1">CWNU-1</strain>
    </source>
</reference>
<protein>
    <submittedName>
        <fullName evidence="1">Uncharacterized protein</fullName>
    </submittedName>
</protein>
<feature type="non-terminal residue" evidence="1">
    <location>
        <position position="159"/>
    </location>
</feature>
<dbReference type="RefSeq" id="WP_250924613.1">
    <property type="nucleotide sequence ID" value="NZ_JAMQAW010000110.1"/>
</dbReference>
<dbReference type="EMBL" id="JAMQAW010000110">
    <property type="protein sequence ID" value="MCM2394332.1"/>
    <property type="molecule type" value="Genomic_DNA"/>
</dbReference>
<comment type="caution">
    <text evidence="1">The sequence shown here is derived from an EMBL/GenBank/DDBJ whole genome shotgun (WGS) entry which is preliminary data.</text>
</comment>
<organism evidence="1 2">
    <name type="scientific">Streptomyces albipurpureus</name>
    <dbReference type="NCBI Taxonomy" id="2897419"/>
    <lineage>
        <taxon>Bacteria</taxon>
        <taxon>Bacillati</taxon>
        <taxon>Actinomycetota</taxon>
        <taxon>Actinomycetes</taxon>
        <taxon>Kitasatosporales</taxon>
        <taxon>Streptomycetaceae</taxon>
        <taxon>Streptomyces</taxon>
    </lineage>
</organism>